<comment type="caution">
    <text evidence="2">The sequence shown here is derived from an EMBL/GenBank/DDBJ whole genome shotgun (WGS) entry which is preliminary data.</text>
</comment>
<dbReference type="Proteomes" id="UP000244223">
    <property type="component" value="Unassembled WGS sequence"/>
</dbReference>
<evidence type="ECO:0000313" key="2">
    <source>
        <dbReference type="EMBL" id="PTQ87370.1"/>
    </source>
</evidence>
<sequence length="291" mass="34123">MTYSRYSSIKIDQSFVLMNIEALVERIIQNPNASLSFIPFDIWLSLYDPYRFQYSEQINAFWFGCHQAGLFESNVISYQTLQLDKFVQGILAYSSQDTFKRELSDQRYQTKANRESLESYIRSIQEKYARLLVLRIDFGYAKTKIGSLCISDVYEHLGSMKQFYYENPLFKHLVASGWRIEQGKEKGYHIHAFYCFKGSEHQNDWYLAQEIGRLWKAITVDFDGVYHSCNTPENKAIYQRANRLGVGMIHRGNGVSCENMVHALSYLTKPEKDDQYLRMKPKGRRTFGKTQ</sequence>
<feature type="domain" description="YagK/YfjJ C-terminal" evidence="1">
    <location>
        <begin position="126"/>
        <end position="289"/>
    </location>
</feature>
<evidence type="ECO:0000313" key="3">
    <source>
        <dbReference type="Proteomes" id="UP000244223"/>
    </source>
</evidence>
<dbReference type="InterPro" id="IPR057271">
    <property type="entry name" value="YagK_YfjJ_C"/>
</dbReference>
<gene>
    <name evidence="2" type="ORF">C8N29_11917</name>
</gene>
<evidence type="ECO:0000259" key="1">
    <source>
        <dbReference type="Pfam" id="PF11726"/>
    </source>
</evidence>
<protein>
    <submittedName>
        <fullName evidence="2">Uncharacterized protein DUF3296</fullName>
    </submittedName>
</protein>
<name>A0A2T5IU14_9GAMM</name>
<dbReference type="OrthoDB" id="8592743at2"/>
<dbReference type="EMBL" id="QAON01000019">
    <property type="protein sequence ID" value="PTQ87370.1"/>
    <property type="molecule type" value="Genomic_DNA"/>
</dbReference>
<dbReference type="AlphaFoldDB" id="A0A2T5IU14"/>
<organism evidence="2 3">
    <name type="scientific">Agitococcus lubricus</name>
    <dbReference type="NCBI Taxonomy" id="1077255"/>
    <lineage>
        <taxon>Bacteria</taxon>
        <taxon>Pseudomonadati</taxon>
        <taxon>Pseudomonadota</taxon>
        <taxon>Gammaproteobacteria</taxon>
        <taxon>Moraxellales</taxon>
        <taxon>Moraxellaceae</taxon>
        <taxon>Agitococcus</taxon>
    </lineage>
</organism>
<keyword evidence="3" id="KW-1185">Reference proteome</keyword>
<dbReference type="Pfam" id="PF11726">
    <property type="entry name" value="YagK_YfjJ_C"/>
    <property type="match status" value="1"/>
</dbReference>
<reference evidence="2 3" key="1">
    <citation type="submission" date="2018-04" db="EMBL/GenBank/DDBJ databases">
        <title>Genomic Encyclopedia of Archaeal and Bacterial Type Strains, Phase II (KMG-II): from individual species to whole genera.</title>
        <authorList>
            <person name="Goeker M."/>
        </authorList>
    </citation>
    <scope>NUCLEOTIDE SEQUENCE [LARGE SCALE GENOMIC DNA]</scope>
    <source>
        <strain evidence="2 3">DSM 5822</strain>
    </source>
</reference>
<proteinExistence type="predicted"/>
<accession>A0A2T5IU14</accession>